<dbReference type="RefSeq" id="WP_259447138.1">
    <property type="nucleotide sequence ID" value="NZ_CP119520.1"/>
</dbReference>
<dbReference type="PANTHER" id="PTHR23521">
    <property type="entry name" value="TRANSPORTER MFS SUPERFAMILY"/>
    <property type="match status" value="1"/>
</dbReference>
<evidence type="ECO:0000256" key="3">
    <source>
        <dbReference type="ARBA" id="ARBA00023136"/>
    </source>
</evidence>
<evidence type="ECO:0000313" key="5">
    <source>
        <dbReference type="EMBL" id="MCS0627877.1"/>
    </source>
</evidence>
<protein>
    <submittedName>
        <fullName evidence="5">MFS transporter</fullName>
    </submittedName>
</protein>
<feature type="transmembrane region" description="Helical" evidence="4">
    <location>
        <begin position="96"/>
        <end position="119"/>
    </location>
</feature>
<evidence type="ECO:0000256" key="1">
    <source>
        <dbReference type="ARBA" id="ARBA00022692"/>
    </source>
</evidence>
<feature type="transmembrane region" description="Helical" evidence="4">
    <location>
        <begin position="238"/>
        <end position="257"/>
    </location>
</feature>
<dbReference type="Pfam" id="PF07690">
    <property type="entry name" value="MFS_1"/>
    <property type="match status" value="1"/>
</dbReference>
<reference evidence="5" key="1">
    <citation type="submission" date="2022-08" db="EMBL/GenBank/DDBJ databases">
        <title>Reclassification of Massilia species as members of the genera Telluria, Duganella, Pseudoduganella, Mokoshia gen. nov. and Zemynaea gen. nov. using orthogonal and non-orthogonal genome-based approaches.</title>
        <authorList>
            <person name="Bowman J.P."/>
        </authorList>
    </citation>
    <scope>NUCLEOTIDE SEQUENCE</scope>
    <source>
        <strain evidence="5">LMG 11547</strain>
    </source>
</reference>
<proteinExistence type="predicted"/>
<feature type="transmembrane region" description="Helical" evidence="4">
    <location>
        <begin position="356"/>
        <end position="375"/>
    </location>
</feature>
<keyword evidence="6" id="KW-1185">Reference proteome</keyword>
<dbReference type="CDD" id="cd17477">
    <property type="entry name" value="MFS_YcaD_like"/>
    <property type="match status" value="1"/>
</dbReference>
<dbReference type="Proteomes" id="UP001165263">
    <property type="component" value="Unassembled WGS sequence"/>
</dbReference>
<dbReference type="InterPro" id="IPR036259">
    <property type="entry name" value="MFS_trans_sf"/>
</dbReference>
<gene>
    <name evidence="5" type="ORF">NX786_00755</name>
</gene>
<evidence type="ECO:0000313" key="6">
    <source>
        <dbReference type="Proteomes" id="UP001165263"/>
    </source>
</evidence>
<feature type="transmembrane region" description="Helical" evidence="4">
    <location>
        <begin position="7"/>
        <end position="29"/>
    </location>
</feature>
<feature type="transmembrane region" description="Helical" evidence="4">
    <location>
        <begin position="158"/>
        <end position="177"/>
    </location>
</feature>
<dbReference type="PANTHER" id="PTHR23521:SF3">
    <property type="entry name" value="MFS TRANSPORTER"/>
    <property type="match status" value="1"/>
</dbReference>
<feature type="transmembrane region" description="Helical" evidence="4">
    <location>
        <begin position="264"/>
        <end position="283"/>
    </location>
</feature>
<dbReference type="InterPro" id="IPR011701">
    <property type="entry name" value="MFS"/>
</dbReference>
<feature type="transmembrane region" description="Helical" evidence="4">
    <location>
        <begin position="41"/>
        <end position="61"/>
    </location>
</feature>
<dbReference type="EMBL" id="JANUHC010000001">
    <property type="protein sequence ID" value="MCS0627877.1"/>
    <property type="molecule type" value="Genomic_DNA"/>
</dbReference>
<accession>A0ABT2BRY6</accession>
<sequence>MIRTAKSFGMLYVATLLMQLGSTLLITWLALRLNAAGAAEFWVGALMAANALGMVFGGGVGRLLIGQVGHVRAYLMSGGVIVAALLGHVWSTALPAWLVLRLMVGMAMMCQLMVIESWLNERAENNGRGKVLAIYMVASYGGMMLGQLALGLDDKDGTLALPMVAMAFVLCFVPLVLTRIPPPMARAAAPVVPGQLVHGLSQAVLTVFVSGMLNGSFFGLSGVYAARQGMDTAAVGRYLALTVVAGVLAQLPLGLLSDRVLRITLIRGIAILLACVCLPLGIWQGPPQATLIAFSFAIGSLQFCLYLLGAGLANERICPDMRVPLVGMLLSVFGIGSCLGPLIAGALMTSTGASSLYYFFAGCAAVLAVVVGHTLRGDSQAAKDAPVPH</sequence>
<dbReference type="SUPFAM" id="SSF103473">
    <property type="entry name" value="MFS general substrate transporter"/>
    <property type="match status" value="1"/>
</dbReference>
<feature type="transmembrane region" description="Helical" evidence="4">
    <location>
        <begin position="131"/>
        <end position="152"/>
    </location>
</feature>
<dbReference type="InterPro" id="IPR047200">
    <property type="entry name" value="MFS_YcaD-like"/>
</dbReference>
<keyword evidence="3 4" id="KW-0472">Membrane</keyword>
<evidence type="ECO:0000256" key="2">
    <source>
        <dbReference type="ARBA" id="ARBA00022989"/>
    </source>
</evidence>
<organism evidence="5 6">
    <name type="scientific">Telluria mixta</name>
    <dbReference type="NCBI Taxonomy" id="34071"/>
    <lineage>
        <taxon>Bacteria</taxon>
        <taxon>Pseudomonadati</taxon>
        <taxon>Pseudomonadota</taxon>
        <taxon>Betaproteobacteria</taxon>
        <taxon>Burkholderiales</taxon>
        <taxon>Oxalobacteraceae</taxon>
        <taxon>Telluria group</taxon>
        <taxon>Telluria</taxon>
    </lineage>
</organism>
<comment type="caution">
    <text evidence="5">The sequence shown here is derived from an EMBL/GenBank/DDBJ whole genome shotgun (WGS) entry which is preliminary data.</text>
</comment>
<dbReference type="Gene3D" id="1.20.1250.20">
    <property type="entry name" value="MFS general substrate transporter like domains"/>
    <property type="match status" value="2"/>
</dbReference>
<name>A0ABT2BRY6_9BURK</name>
<feature type="transmembrane region" description="Helical" evidence="4">
    <location>
        <begin position="289"/>
        <end position="313"/>
    </location>
</feature>
<feature type="transmembrane region" description="Helical" evidence="4">
    <location>
        <begin position="73"/>
        <end position="90"/>
    </location>
</feature>
<feature type="transmembrane region" description="Helical" evidence="4">
    <location>
        <begin position="203"/>
        <end position="226"/>
    </location>
</feature>
<feature type="transmembrane region" description="Helical" evidence="4">
    <location>
        <begin position="325"/>
        <end position="344"/>
    </location>
</feature>
<evidence type="ECO:0000256" key="4">
    <source>
        <dbReference type="SAM" id="Phobius"/>
    </source>
</evidence>
<keyword evidence="1 4" id="KW-0812">Transmembrane</keyword>
<keyword evidence="2 4" id="KW-1133">Transmembrane helix</keyword>